<dbReference type="Proteomes" id="UP000014018">
    <property type="component" value="Unassembled WGS sequence"/>
</dbReference>
<evidence type="ECO:0000256" key="1">
    <source>
        <dbReference type="SAM" id="Coils"/>
    </source>
</evidence>
<reference evidence="2 3" key="1">
    <citation type="submission" date="2012-12" db="EMBL/GenBank/DDBJ databases">
        <title>The Genome Sequence of Bacillus cereus VD133.</title>
        <authorList>
            <consortium name="The Broad Institute Genome Sequencing Platform"/>
            <consortium name="The Broad Institute Genome Sequencing Center for Infectious Disease"/>
            <person name="Feldgarden M."/>
            <person name="Van der Auwera G.A."/>
            <person name="Mahillon J."/>
            <person name="Duprez V."/>
            <person name="Timmery S."/>
            <person name="Mattelet C."/>
            <person name="Dierick K."/>
            <person name="Sun M."/>
            <person name="Yu Z."/>
            <person name="Zhu L."/>
            <person name="Hu X."/>
            <person name="Shank E.B."/>
            <person name="Swiecicka I."/>
            <person name="Hansen B.M."/>
            <person name="Andrup L."/>
            <person name="Walker B."/>
            <person name="Young S.K."/>
            <person name="Zeng Q."/>
            <person name="Gargeya S."/>
            <person name="Fitzgerald M."/>
            <person name="Haas B."/>
            <person name="Abouelleil A."/>
            <person name="Alvarado L."/>
            <person name="Arachchi H.M."/>
            <person name="Berlin A.M."/>
            <person name="Chapman S.B."/>
            <person name="Dewar J."/>
            <person name="Goldberg J."/>
            <person name="Griggs A."/>
            <person name="Gujja S."/>
            <person name="Hansen M."/>
            <person name="Howarth C."/>
            <person name="Imamovic A."/>
            <person name="Larimer J."/>
            <person name="McCowan C."/>
            <person name="Murphy C."/>
            <person name="Neiman D."/>
            <person name="Pearson M."/>
            <person name="Priest M."/>
            <person name="Roberts A."/>
            <person name="Saif S."/>
            <person name="Shea T."/>
            <person name="Sisk P."/>
            <person name="Sykes S."/>
            <person name="Wortman J."/>
            <person name="Nusbaum C."/>
            <person name="Birren B."/>
        </authorList>
    </citation>
    <scope>NUCLEOTIDE SEQUENCE [LARGE SCALE GENOMIC DNA]</scope>
    <source>
        <strain evidence="2 3">VD133</strain>
    </source>
</reference>
<dbReference type="AlphaFoldDB" id="A0A9W5PK24"/>
<evidence type="ECO:0000313" key="2">
    <source>
        <dbReference type="EMBL" id="EOO24786.1"/>
    </source>
</evidence>
<protein>
    <submittedName>
        <fullName evidence="2">Uncharacterized protein</fullName>
    </submittedName>
</protein>
<dbReference type="EMBL" id="AHFB01000151">
    <property type="protein sequence ID" value="EOO24786.1"/>
    <property type="molecule type" value="Genomic_DNA"/>
</dbReference>
<feature type="coiled-coil region" evidence="1">
    <location>
        <begin position="39"/>
        <end position="66"/>
    </location>
</feature>
<sequence length="119" mass="13679">MMAKNRKMALQADKMPDDVYKILNEKASSRQLTAFVVKLVQNEKRYEQLIHKLDNVEQRLNLLDTIESKLDLLLNNGFVSATEQENIKVEEPVLQEGRIIDAKEVIGGISKEDSEEMDF</sequence>
<evidence type="ECO:0000313" key="3">
    <source>
        <dbReference type="Proteomes" id="UP000014018"/>
    </source>
</evidence>
<gene>
    <name evidence="2" type="ORF">IIU_06606</name>
</gene>
<proteinExistence type="predicted"/>
<keyword evidence="1" id="KW-0175">Coiled coil</keyword>
<comment type="caution">
    <text evidence="2">The sequence shown here is derived from an EMBL/GenBank/DDBJ whole genome shotgun (WGS) entry which is preliminary data.</text>
</comment>
<organism evidence="2 3">
    <name type="scientific">Bacillus cereus VD133</name>
    <dbReference type="NCBI Taxonomy" id="1053233"/>
    <lineage>
        <taxon>Bacteria</taxon>
        <taxon>Bacillati</taxon>
        <taxon>Bacillota</taxon>
        <taxon>Bacilli</taxon>
        <taxon>Bacillales</taxon>
        <taxon>Bacillaceae</taxon>
        <taxon>Bacillus</taxon>
        <taxon>Bacillus cereus group</taxon>
    </lineage>
</organism>
<accession>A0A9W5PK24</accession>
<name>A0A9W5PK24_BACCE</name>